<dbReference type="EMBL" id="JH370130">
    <property type="protein sequence ID" value="ELA42894.1"/>
    <property type="molecule type" value="Genomic_DNA"/>
</dbReference>
<name>L2GQI8_VITCO</name>
<dbReference type="Gene3D" id="1.25.10.10">
    <property type="entry name" value="Leucine-rich Repeat Variant"/>
    <property type="match status" value="1"/>
</dbReference>
<dbReference type="OrthoDB" id="28053at2759"/>
<dbReference type="GeneID" id="19880927"/>
<accession>L2GQI8</accession>
<feature type="domain" description="Clathrin/coatomer adaptor adaptin-like N-terminal" evidence="1">
    <location>
        <begin position="35"/>
        <end position="116"/>
    </location>
</feature>
<evidence type="ECO:0000313" key="3">
    <source>
        <dbReference type="Proteomes" id="UP000011082"/>
    </source>
</evidence>
<reference evidence="3" key="1">
    <citation type="submission" date="2011-05" db="EMBL/GenBank/DDBJ databases">
        <title>The genome sequence of Vittaforma corneae strain ATCC 50505.</title>
        <authorList>
            <consortium name="The Broad Institute Genome Sequencing Platform"/>
            <person name="Cuomo C."/>
            <person name="Didier E."/>
            <person name="Bowers L."/>
            <person name="Young S.K."/>
            <person name="Zeng Q."/>
            <person name="Gargeya S."/>
            <person name="Fitzgerald M."/>
            <person name="Haas B."/>
            <person name="Abouelleil A."/>
            <person name="Alvarado L."/>
            <person name="Arachchi H.M."/>
            <person name="Berlin A."/>
            <person name="Chapman S.B."/>
            <person name="Gearin G."/>
            <person name="Goldberg J."/>
            <person name="Griggs A."/>
            <person name="Gujja S."/>
            <person name="Hansen M."/>
            <person name="Heiman D."/>
            <person name="Howarth C."/>
            <person name="Larimer J."/>
            <person name="Lui A."/>
            <person name="MacDonald P.J.P."/>
            <person name="McCowen C."/>
            <person name="Montmayeur A."/>
            <person name="Murphy C."/>
            <person name="Neiman D."/>
            <person name="Pearson M."/>
            <person name="Priest M."/>
            <person name="Roberts A."/>
            <person name="Saif S."/>
            <person name="Shea T."/>
            <person name="Sisk P."/>
            <person name="Stolte C."/>
            <person name="Sykes S."/>
            <person name="Wortman J."/>
            <person name="Nusbaum C."/>
            <person name="Birren B."/>
        </authorList>
    </citation>
    <scope>NUCLEOTIDE SEQUENCE [LARGE SCALE GENOMIC DNA]</scope>
    <source>
        <strain evidence="3">ATCC 50505</strain>
    </source>
</reference>
<evidence type="ECO:0000259" key="1">
    <source>
        <dbReference type="Pfam" id="PF01602"/>
    </source>
</evidence>
<dbReference type="Proteomes" id="UP000011082">
    <property type="component" value="Unassembled WGS sequence"/>
</dbReference>
<dbReference type="InterPro" id="IPR011989">
    <property type="entry name" value="ARM-like"/>
</dbReference>
<keyword evidence="3" id="KW-1185">Reference proteome</keyword>
<sequence length="593" mass="69042">MNAMHSSVDPSVSLFISQIRKTRYENRESQALYELKKLAARDTKDDESERHALWKKLYLLNTGMDISILDFVKATASSNIEVKKLGYLGLLMKDSQEYLILLQNTLQKDLLDQNHVNDTLIFMSNEPDDEHTNKELIMKMKTPGESTREYLKYLIARSKYECTLHFSLISLSEPCLYVKIQIVLNQRLENRISEREAKWLLSRAASLKCQFTKLKMLQLFHRMYLASRLPIDDCIVQLLKSLLVHPSAKAKKQIEIALALESMKLLVAIGHTLERIEEFIFRLINSKNANSEFLGFKYAAMLKIMPEIVITRIFEVGIDKRLYFDSLNSLIDKTNFRRVFQRLNELRRANVSGRMDILRREQLLGLLLMRLCEFGDQEFICKVVYENPKLYEKIRHRHLISKEQCKEFFKMIVQSRSPEHFLMIYDLFPAKPRSKEMVAEIGANHMLALVRAKVENLKCILGGLIDFLCMHGDPCLNRGRLVDVLRQEESVDHSADLYFKEIEAFNLVLSERMLYIGSKEFLEYSIQNGKIKISYPKHIDSVKLKTLNCPDEDESNVENNQVVRVYNIGNHRSIEIEVENRGVGTSRRILVSK</sequence>
<dbReference type="GO" id="GO:0006886">
    <property type="term" value="P:intracellular protein transport"/>
    <property type="evidence" value="ECO:0007669"/>
    <property type="project" value="InterPro"/>
</dbReference>
<proteinExistence type="predicted"/>
<evidence type="ECO:0000313" key="2">
    <source>
        <dbReference type="EMBL" id="ELA42894.1"/>
    </source>
</evidence>
<dbReference type="RefSeq" id="XP_007603662.1">
    <property type="nucleotide sequence ID" value="XM_007603600.1"/>
</dbReference>
<dbReference type="OMA" id="DEYVIMA"/>
<dbReference type="AlphaFoldDB" id="L2GQI8"/>
<dbReference type="GO" id="GO:0016192">
    <property type="term" value="P:vesicle-mediated transport"/>
    <property type="evidence" value="ECO:0007669"/>
    <property type="project" value="InterPro"/>
</dbReference>
<dbReference type="VEuPathDB" id="MicrosporidiaDB:VICG_00209"/>
<dbReference type="HOGENOM" id="CLU_451335_0_0_1"/>
<dbReference type="Pfam" id="PF01602">
    <property type="entry name" value="Adaptin_N"/>
    <property type="match status" value="1"/>
</dbReference>
<dbReference type="GO" id="GO:0030117">
    <property type="term" value="C:membrane coat"/>
    <property type="evidence" value="ECO:0007669"/>
    <property type="project" value="InterPro"/>
</dbReference>
<organism evidence="2 3">
    <name type="scientific">Vittaforma corneae (strain ATCC 50505)</name>
    <name type="common">Microsporidian parasite</name>
    <name type="synonym">Nosema corneum</name>
    <dbReference type="NCBI Taxonomy" id="993615"/>
    <lineage>
        <taxon>Eukaryota</taxon>
        <taxon>Fungi</taxon>
        <taxon>Fungi incertae sedis</taxon>
        <taxon>Microsporidia</taxon>
        <taxon>Nosematidae</taxon>
        <taxon>Vittaforma</taxon>
    </lineage>
</organism>
<dbReference type="InParanoid" id="L2GQI8"/>
<protein>
    <recommendedName>
        <fullName evidence="1">Clathrin/coatomer adaptor adaptin-like N-terminal domain-containing protein</fullName>
    </recommendedName>
</protein>
<gene>
    <name evidence="2" type="ORF">VICG_00209</name>
</gene>
<dbReference type="InterPro" id="IPR002553">
    <property type="entry name" value="Clathrin/coatomer_adapt-like_N"/>
</dbReference>